<gene>
    <name evidence="2" type="ORF">HER39_06290</name>
</gene>
<dbReference type="PANTHER" id="PTHR11092">
    <property type="entry name" value="SUGAR NUCLEOTIDE EPIMERASE RELATED"/>
    <property type="match status" value="1"/>
</dbReference>
<organism evidence="2 3">
    <name type="scientific">Arthrobacter deserti</name>
    <dbReference type="NCBI Taxonomy" id="1742687"/>
    <lineage>
        <taxon>Bacteria</taxon>
        <taxon>Bacillati</taxon>
        <taxon>Actinomycetota</taxon>
        <taxon>Actinomycetes</taxon>
        <taxon>Micrococcales</taxon>
        <taxon>Micrococcaceae</taxon>
        <taxon>Arthrobacter</taxon>
    </lineage>
</organism>
<dbReference type="SUPFAM" id="SSF51735">
    <property type="entry name" value="NAD(P)-binding Rossmann-fold domains"/>
    <property type="match status" value="1"/>
</dbReference>
<name>A0ABX1JLK2_9MICC</name>
<proteinExistence type="predicted"/>
<accession>A0ABX1JLK2</accession>
<evidence type="ECO:0000313" key="2">
    <source>
        <dbReference type="EMBL" id="NKX50184.1"/>
    </source>
</evidence>
<protein>
    <submittedName>
        <fullName evidence="2">DUF1731 domain-containing protein</fullName>
    </submittedName>
</protein>
<feature type="domain" description="DUF1731" evidence="1">
    <location>
        <begin position="112"/>
        <end position="156"/>
    </location>
</feature>
<evidence type="ECO:0000313" key="3">
    <source>
        <dbReference type="Proteomes" id="UP000523795"/>
    </source>
</evidence>
<comment type="caution">
    <text evidence="2">The sequence shown here is derived from an EMBL/GenBank/DDBJ whole genome shotgun (WGS) entry which is preliminary data.</text>
</comment>
<reference evidence="2 3" key="1">
    <citation type="submission" date="2020-04" db="EMBL/GenBank/DDBJ databases">
        <authorList>
            <person name="Liu S."/>
        </authorList>
    </citation>
    <scope>NUCLEOTIDE SEQUENCE [LARGE SCALE GENOMIC DNA]</scope>
    <source>
        <strain evidence="2 3">CGMCC 1.15091</strain>
    </source>
</reference>
<sequence length="164" mass="17227">MFMSDVCRKWEQAALGAPCRTVVTRTGIVMAPQAGALPRLLLPIRLGVGGPLGSGRQWWPWITLEDEAAALAFLLEADLAGPVNLCAPEAARAGDLVAALAGALGKPARFRVPEPVLTAALGEMAENLVLASARVQPSRLQSAGFVFRHPAVADLARWVAGGRN</sequence>
<dbReference type="Gene3D" id="3.40.50.720">
    <property type="entry name" value="NAD(P)-binding Rossmann-like Domain"/>
    <property type="match status" value="1"/>
</dbReference>
<dbReference type="InterPro" id="IPR013549">
    <property type="entry name" value="DUF1731"/>
</dbReference>
<evidence type="ECO:0000259" key="1">
    <source>
        <dbReference type="Pfam" id="PF08338"/>
    </source>
</evidence>
<dbReference type="EMBL" id="JAAZSR010000068">
    <property type="protein sequence ID" value="NKX50184.1"/>
    <property type="molecule type" value="Genomic_DNA"/>
</dbReference>
<keyword evidence="3" id="KW-1185">Reference proteome</keyword>
<dbReference type="Proteomes" id="UP000523795">
    <property type="component" value="Unassembled WGS sequence"/>
</dbReference>
<dbReference type="InterPro" id="IPR036291">
    <property type="entry name" value="NAD(P)-bd_dom_sf"/>
</dbReference>
<dbReference type="Pfam" id="PF08338">
    <property type="entry name" value="DUF1731"/>
    <property type="match status" value="1"/>
</dbReference>
<dbReference type="PANTHER" id="PTHR11092:SF0">
    <property type="entry name" value="EPIMERASE FAMILY PROTEIN SDR39U1"/>
    <property type="match status" value="1"/>
</dbReference>